<protein>
    <submittedName>
        <fullName evidence="2">Acyl-CoA dehydrogenase</fullName>
    </submittedName>
    <submittedName>
        <fullName evidence="3">Acyl-CoA/acyl-ACP dehydrogenase</fullName>
    </submittedName>
</protein>
<evidence type="ECO:0000313" key="3">
    <source>
        <dbReference type="EMBL" id="UNV86435.1"/>
    </source>
</evidence>
<dbReference type="PIRSF" id="PIRSF016578">
    <property type="entry name" value="HsaA"/>
    <property type="match status" value="1"/>
</dbReference>
<dbReference type="GO" id="GO:0003995">
    <property type="term" value="F:acyl-CoA dehydrogenase activity"/>
    <property type="evidence" value="ECO:0007669"/>
    <property type="project" value="TreeGrafter"/>
</dbReference>
<dbReference type="InterPro" id="IPR046373">
    <property type="entry name" value="Acyl-CoA_Oxase/DH_mid-dom_sf"/>
</dbReference>
<dbReference type="Gene3D" id="1.10.540.10">
    <property type="entry name" value="Acyl-CoA dehydrogenase/oxidase, N-terminal domain"/>
    <property type="match status" value="1"/>
</dbReference>
<dbReference type="InterPro" id="IPR009100">
    <property type="entry name" value="AcylCoA_DH/oxidase_NM_dom_sf"/>
</dbReference>
<keyword evidence="5" id="KW-1185">Reference proteome</keyword>
<evidence type="ECO:0000313" key="5">
    <source>
        <dbReference type="Proteomes" id="UP000829504"/>
    </source>
</evidence>
<dbReference type="SUPFAM" id="SSF56645">
    <property type="entry name" value="Acyl-CoA dehydrogenase NM domain-like"/>
    <property type="match status" value="1"/>
</dbReference>
<reference evidence="2 4" key="1">
    <citation type="submission" date="2014-12" db="EMBL/GenBank/DDBJ databases">
        <title>Genome sequence of Morococcus cerebrosus.</title>
        <authorList>
            <person name="Shin S.-K."/>
            <person name="Yi H."/>
        </authorList>
    </citation>
    <scope>NUCLEOTIDE SEQUENCE [LARGE SCALE GENOMIC DNA]</scope>
    <source>
        <strain evidence="2 4">CIP 81.93</strain>
    </source>
</reference>
<dbReference type="Proteomes" id="UP000829504">
    <property type="component" value="Chromosome"/>
</dbReference>
<evidence type="ECO:0000313" key="4">
    <source>
        <dbReference type="Proteomes" id="UP000031390"/>
    </source>
</evidence>
<dbReference type="Proteomes" id="UP000031390">
    <property type="component" value="Unassembled WGS sequence"/>
</dbReference>
<dbReference type="EMBL" id="CP094242">
    <property type="protein sequence ID" value="UNV86435.1"/>
    <property type="molecule type" value="Genomic_DNA"/>
</dbReference>
<proteinExistence type="predicted"/>
<dbReference type="FunFam" id="2.40.110.10:FF:000035">
    <property type="entry name" value="Putative acyl-CoA dehydrogenase"/>
    <property type="match status" value="1"/>
</dbReference>
<dbReference type="EMBL" id="JUFZ01000082">
    <property type="protein sequence ID" value="KIC06857.1"/>
    <property type="molecule type" value="Genomic_DNA"/>
</dbReference>
<evidence type="ECO:0000259" key="1">
    <source>
        <dbReference type="Pfam" id="PF02771"/>
    </source>
</evidence>
<reference evidence="3 5" key="2">
    <citation type="submission" date="2022-03" db="EMBL/GenBank/DDBJ databases">
        <title>Genome sequencing of Morococcus cerebrosus.</title>
        <authorList>
            <person name="Baek M.-G."/>
            <person name="Yi H."/>
        </authorList>
    </citation>
    <scope>NUCLEOTIDE SEQUENCE [LARGE SCALE GENOMIC DNA]</scope>
    <source>
        <strain evidence="3 5">CIP 81.93</strain>
    </source>
</reference>
<dbReference type="GO" id="GO:0050660">
    <property type="term" value="F:flavin adenine dinucleotide binding"/>
    <property type="evidence" value="ECO:0007669"/>
    <property type="project" value="InterPro"/>
</dbReference>
<dbReference type="PANTHER" id="PTHR43884:SF12">
    <property type="entry name" value="ISOVALERYL-COA DEHYDROGENASE, MITOCHONDRIAL-RELATED"/>
    <property type="match status" value="1"/>
</dbReference>
<gene>
    <name evidence="2" type="ORF">MCC93_17620</name>
    <name evidence="3" type="ORF">MON37_06925</name>
</gene>
<feature type="domain" description="Acyl-CoA dehydrogenase/oxidase N-terminal" evidence="1">
    <location>
        <begin position="4"/>
        <end position="111"/>
    </location>
</feature>
<organism evidence="2 4">
    <name type="scientific">Morococcus cerebrosus</name>
    <dbReference type="NCBI Taxonomy" id="1056807"/>
    <lineage>
        <taxon>Bacteria</taxon>
        <taxon>Pseudomonadati</taxon>
        <taxon>Pseudomonadota</taxon>
        <taxon>Betaproteobacteria</taxon>
        <taxon>Neisseriales</taxon>
        <taxon>Neisseriaceae</taxon>
        <taxon>Morococcus</taxon>
    </lineage>
</organism>
<evidence type="ECO:0000313" key="2">
    <source>
        <dbReference type="EMBL" id="KIC06857.1"/>
    </source>
</evidence>
<accession>A0A0C1GYF2</accession>
<sequence>MNRETLLSQVAELVKTKLKPLVDEIDRNGLYPEDFMRELGAIGGFGAVGTEAEGGNGLGLATQIAVLREVGKECGATSFSAWCQAACAWYLHQTPNQAVKDKYLADILQGKVLAGTGMSNTVKHLAGIEKHNLQAERVDGGYKVNGALPWVSNIGEDHIWANTAQIGDGYVMFITGGQWEGVTLQACPEFCALEGTRTFSLNFKDVFIPDEDVIAAPEQFSDYIASIKSGFILLQIGIGAGVIDGSLGIIRIANVVNAEVNSYLDDSYDSLKATLDEAWQTTERLADLAWNNTPDNLATLKLRAAAAELTLAAAQSAALHAGAKGYLMRSPAQRRVREAMFVAIVTPALKHLRKEIAALEAA</sequence>
<dbReference type="RefSeq" id="WP_039408536.1">
    <property type="nucleotide sequence ID" value="NZ_CP094242.1"/>
</dbReference>
<dbReference type="AlphaFoldDB" id="A0A0C1GYF2"/>
<dbReference type="PATRIC" id="fig|1056807.3.peg.1689"/>
<dbReference type="InterPro" id="IPR013786">
    <property type="entry name" value="AcylCoA_DH/ox_N"/>
</dbReference>
<dbReference type="SUPFAM" id="SSF47203">
    <property type="entry name" value="Acyl-CoA dehydrogenase C-terminal domain-like"/>
    <property type="match status" value="1"/>
</dbReference>
<dbReference type="Pfam" id="PF02771">
    <property type="entry name" value="Acyl-CoA_dh_N"/>
    <property type="match status" value="1"/>
</dbReference>
<dbReference type="InterPro" id="IPR037069">
    <property type="entry name" value="AcylCoA_DH/ox_N_sf"/>
</dbReference>
<dbReference type="InterPro" id="IPR036250">
    <property type="entry name" value="AcylCo_DH-like_C"/>
</dbReference>
<dbReference type="Gene3D" id="2.40.110.10">
    <property type="entry name" value="Butyryl-CoA Dehydrogenase, subunit A, domain 2"/>
    <property type="match status" value="1"/>
</dbReference>
<name>A0A0C1GYF2_9NEIS</name>
<dbReference type="PANTHER" id="PTHR43884">
    <property type="entry name" value="ACYL-COA DEHYDROGENASE"/>
    <property type="match status" value="1"/>
</dbReference>